<keyword evidence="4" id="KW-1133">Transmembrane helix</keyword>
<evidence type="ECO:0000256" key="5">
    <source>
        <dbReference type="SAM" id="SignalP"/>
    </source>
</evidence>
<keyword evidence="3 4" id="KW-0472">Membrane</keyword>
<gene>
    <name evidence="7" type="ORF">UPYG_G00060690</name>
</gene>
<evidence type="ECO:0000259" key="6">
    <source>
        <dbReference type="Pfam" id="PF07686"/>
    </source>
</evidence>
<comment type="subcellular location">
    <subcellularLocation>
        <location evidence="1">Membrane</location>
    </subcellularLocation>
</comment>
<proteinExistence type="predicted"/>
<evidence type="ECO:0000256" key="3">
    <source>
        <dbReference type="ARBA" id="ARBA00023136"/>
    </source>
</evidence>
<protein>
    <recommendedName>
        <fullName evidence="6">Immunoglobulin V-set domain-containing protein</fullName>
    </recommendedName>
</protein>
<sequence length="322" mass="35048">MKILHVVSCCLLSALCIEASATNKVEVVGGYVRFACSYKWAKDNNKYFCKYPCSDKDILVQTKGSKNVTQGRYSIHDEVENGLFYVTIKDVMKTDSGTYWCGVGRSLIDTYTKLYLTVTDAPKSTINPRPDVSTIIPNLFATSFNNTTTKSNLSATSNNPTTKSNLSATSQNVFTSFTTSGGNHISSSSRADTTTQLTNTQLVWTSVGLVVMVTVLGLVLVLFYKQRRRHSRPTPPPVYCNTNTAPSGETDCLYEEIKEASAPTDNLPLTMTSVKSTVKSPNCQASTLYSSVTLPQDSSSLSVDSGTQVFPIYSTASSPEIL</sequence>
<accession>A0ABD0XP99</accession>
<evidence type="ECO:0000313" key="7">
    <source>
        <dbReference type="EMBL" id="KAL1005560.1"/>
    </source>
</evidence>
<evidence type="ECO:0000256" key="1">
    <source>
        <dbReference type="ARBA" id="ARBA00004370"/>
    </source>
</evidence>
<feature type="signal peptide" evidence="5">
    <location>
        <begin position="1"/>
        <end position="21"/>
    </location>
</feature>
<comment type="caution">
    <text evidence="7">The sequence shown here is derived from an EMBL/GenBank/DDBJ whole genome shotgun (WGS) entry which is preliminary data.</text>
</comment>
<dbReference type="Proteomes" id="UP001557470">
    <property type="component" value="Unassembled WGS sequence"/>
</dbReference>
<organism evidence="7 8">
    <name type="scientific">Umbra pygmaea</name>
    <name type="common">Eastern mudminnow</name>
    <dbReference type="NCBI Taxonomy" id="75934"/>
    <lineage>
        <taxon>Eukaryota</taxon>
        <taxon>Metazoa</taxon>
        <taxon>Chordata</taxon>
        <taxon>Craniata</taxon>
        <taxon>Vertebrata</taxon>
        <taxon>Euteleostomi</taxon>
        <taxon>Actinopterygii</taxon>
        <taxon>Neopterygii</taxon>
        <taxon>Teleostei</taxon>
        <taxon>Protacanthopterygii</taxon>
        <taxon>Esociformes</taxon>
        <taxon>Umbridae</taxon>
        <taxon>Umbra</taxon>
    </lineage>
</organism>
<feature type="transmembrane region" description="Helical" evidence="4">
    <location>
        <begin position="202"/>
        <end position="224"/>
    </location>
</feature>
<keyword evidence="2 4" id="KW-0812">Transmembrane</keyword>
<dbReference type="AlphaFoldDB" id="A0ABD0XP99"/>
<dbReference type="InterPro" id="IPR050671">
    <property type="entry name" value="CD300_family_receptors"/>
</dbReference>
<dbReference type="PANTHER" id="PTHR11860">
    <property type="entry name" value="POLYMERIC-IMMUNOGLOBULIN RECEPTOR"/>
    <property type="match status" value="1"/>
</dbReference>
<dbReference type="InterPro" id="IPR013106">
    <property type="entry name" value="Ig_V-set"/>
</dbReference>
<feature type="chain" id="PRO_5044742920" description="Immunoglobulin V-set domain-containing protein" evidence="5">
    <location>
        <begin position="22"/>
        <end position="322"/>
    </location>
</feature>
<dbReference type="Gene3D" id="2.60.40.10">
    <property type="entry name" value="Immunoglobulins"/>
    <property type="match status" value="1"/>
</dbReference>
<evidence type="ECO:0000313" key="8">
    <source>
        <dbReference type="Proteomes" id="UP001557470"/>
    </source>
</evidence>
<evidence type="ECO:0000256" key="2">
    <source>
        <dbReference type="ARBA" id="ARBA00022692"/>
    </source>
</evidence>
<keyword evidence="5" id="KW-0732">Signal</keyword>
<dbReference type="PANTHER" id="PTHR11860:SF87">
    <property type="entry name" value="CMRF35-LIKE MOLECULE 8"/>
    <property type="match status" value="1"/>
</dbReference>
<evidence type="ECO:0000256" key="4">
    <source>
        <dbReference type="SAM" id="Phobius"/>
    </source>
</evidence>
<keyword evidence="8" id="KW-1185">Reference proteome</keyword>
<dbReference type="Pfam" id="PF07686">
    <property type="entry name" value="V-set"/>
    <property type="match status" value="1"/>
</dbReference>
<dbReference type="GO" id="GO:0016020">
    <property type="term" value="C:membrane"/>
    <property type="evidence" value="ECO:0007669"/>
    <property type="project" value="UniProtKB-SubCell"/>
</dbReference>
<dbReference type="EMBL" id="JAGEUA010000002">
    <property type="protein sequence ID" value="KAL1005560.1"/>
    <property type="molecule type" value="Genomic_DNA"/>
</dbReference>
<dbReference type="InterPro" id="IPR036179">
    <property type="entry name" value="Ig-like_dom_sf"/>
</dbReference>
<reference evidence="7 8" key="1">
    <citation type="submission" date="2024-06" db="EMBL/GenBank/DDBJ databases">
        <authorList>
            <person name="Pan Q."/>
            <person name="Wen M."/>
            <person name="Jouanno E."/>
            <person name="Zahm M."/>
            <person name="Klopp C."/>
            <person name="Cabau C."/>
            <person name="Louis A."/>
            <person name="Berthelot C."/>
            <person name="Parey E."/>
            <person name="Roest Crollius H."/>
            <person name="Montfort J."/>
            <person name="Robinson-Rechavi M."/>
            <person name="Bouchez O."/>
            <person name="Lampietro C."/>
            <person name="Lopez Roques C."/>
            <person name="Donnadieu C."/>
            <person name="Postlethwait J."/>
            <person name="Bobe J."/>
            <person name="Verreycken H."/>
            <person name="Guiguen Y."/>
        </authorList>
    </citation>
    <scope>NUCLEOTIDE SEQUENCE [LARGE SCALE GENOMIC DNA]</scope>
    <source>
        <strain evidence="7">Up_M1</strain>
        <tissue evidence="7">Testis</tissue>
    </source>
</reference>
<dbReference type="InterPro" id="IPR013783">
    <property type="entry name" value="Ig-like_fold"/>
</dbReference>
<feature type="domain" description="Immunoglobulin V-set" evidence="6">
    <location>
        <begin position="27"/>
        <end position="106"/>
    </location>
</feature>
<dbReference type="SUPFAM" id="SSF48726">
    <property type="entry name" value="Immunoglobulin"/>
    <property type="match status" value="1"/>
</dbReference>
<name>A0ABD0XP99_UMBPY</name>